<dbReference type="PIRSF" id="PIRSF000097">
    <property type="entry name" value="AKR"/>
    <property type="match status" value="1"/>
</dbReference>
<dbReference type="InterPro" id="IPR036812">
    <property type="entry name" value="NAD(P)_OxRdtase_dom_sf"/>
</dbReference>
<dbReference type="HOGENOM" id="CLU_023205_0_1_9"/>
<name>A0A0F4LCM6_9LACO</name>
<protein>
    <submittedName>
        <fullName evidence="8">2,5-didehydrogluconate reductase</fullName>
    </submittedName>
</protein>
<feature type="domain" description="NADP-dependent oxidoreductase" evidence="7">
    <location>
        <begin position="28"/>
        <end position="258"/>
    </location>
</feature>
<dbReference type="RefSeq" id="WP_045927828.1">
    <property type="nucleotide sequence ID" value="NZ_JBHSZS010000009.1"/>
</dbReference>
<reference evidence="8 9" key="1">
    <citation type="submission" date="2014-12" db="EMBL/GenBank/DDBJ databases">
        <title>Comparative genomics of the lactic acid bacteria isolated from the honey bee gut.</title>
        <authorList>
            <person name="Ellegaard K.M."/>
            <person name="Tamarit D."/>
            <person name="Javelind E."/>
            <person name="Olofsson T."/>
            <person name="Andersson S.G."/>
            <person name="Vasquez A."/>
        </authorList>
    </citation>
    <scope>NUCLEOTIDE SEQUENCE [LARGE SCALE GENOMIC DNA]</scope>
    <source>
        <strain evidence="8 9">Biut2</strain>
    </source>
</reference>
<keyword evidence="3" id="KW-0560">Oxidoreductase</keyword>
<dbReference type="SUPFAM" id="SSF51430">
    <property type="entry name" value="NAD(P)-linked oxidoreductase"/>
    <property type="match status" value="1"/>
</dbReference>
<dbReference type="AlphaFoldDB" id="A0A0F4LCM6"/>
<dbReference type="InterPro" id="IPR020471">
    <property type="entry name" value="AKR"/>
</dbReference>
<comment type="similarity">
    <text evidence="1">Belongs to the aldo/keto reductase family.</text>
</comment>
<feature type="active site" description="Proton donor" evidence="4">
    <location>
        <position position="49"/>
    </location>
</feature>
<dbReference type="STRING" id="1218493.JF76_06680"/>
<feature type="binding site" evidence="5">
    <location>
        <position position="107"/>
    </location>
    <ligand>
        <name>substrate</name>
    </ligand>
</feature>
<dbReference type="Pfam" id="PF00248">
    <property type="entry name" value="Aldo_ket_red"/>
    <property type="match status" value="1"/>
</dbReference>
<dbReference type="PANTHER" id="PTHR43827">
    <property type="entry name" value="2,5-DIKETO-D-GLUCONIC ACID REDUCTASE"/>
    <property type="match status" value="1"/>
</dbReference>
<dbReference type="PROSITE" id="PS00798">
    <property type="entry name" value="ALDOKETO_REDUCTASE_1"/>
    <property type="match status" value="1"/>
</dbReference>
<evidence type="ECO:0000256" key="4">
    <source>
        <dbReference type="PIRSR" id="PIRSR000097-1"/>
    </source>
</evidence>
<dbReference type="Proteomes" id="UP000033533">
    <property type="component" value="Unassembled WGS sequence"/>
</dbReference>
<gene>
    <name evidence="8" type="primary">dkgA</name>
    <name evidence="8" type="ORF">JF76_06680</name>
</gene>
<dbReference type="EMBL" id="JXBY01000016">
    <property type="protein sequence ID" value="KJY56360.1"/>
    <property type="molecule type" value="Genomic_DNA"/>
</dbReference>
<evidence type="ECO:0000256" key="2">
    <source>
        <dbReference type="ARBA" id="ARBA00022857"/>
    </source>
</evidence>
<dbReference type="GO" id="GO:0016616">
    <property type="term" value="F:oxidoreductase activity, acting on the CH-OH group of donors, NAD or NADP as acceptor"/>
    <property type="evidence" value="ECO:0007669"/>
    <property type="project" value="UniProtKB-ARBA"/>
</dbReference>
<evidence type="ECO:0000313" key="8">
    <source>
        <dbReference type="EMBL" id="KJY56360.1"/>
    </source>
</evidence>
<comment type="caution">
    <text evidence="8">The sequence shown here is derived from an EMBL/GenBank/DDBJ whole genome shotgun (WGS) entry which is preliminary data.</text>
</comment>
<dbReference type="PROSITE" id="PS00062">
    <property type="entry name" value="ALDOKETO_REDUCTASE_2"/>
    <property type="match status" value="1"/>
</dbReference>
<dbReference type="PATRIC" id="fig|1218493.3.peg.712"/>
<organism evidence="8 9">
    <name type="scientific">Lactobacillus kullabergensis</name>
    <dbReference type="NCBI Taxonomy" id="1218493"/>
    <lineage>
        <taxon>Bacteria</taxon>
        <taxon>Bacillati</taxon>
        <taxon>Bacillota</taxon>
        <taxon>Bacilli</taxon>
        <taxon>Lactobacillales</taxon>
        <taxon>Lactobacillaceae</taxon>
        <taxon>Lactobacillus</taxon>
    </lineage>
</organism>
<proteinExistence type="inferred from homology"/>
<dbReference type="PROSITE" id="PS00063">
    <property type="entry name" value="ALDOKETO_REDUCTASE_3"/>
    <property type="match status" value="1"/>
</dbReference>
<dbReference type="OrthoDB" id="9804790at2"/>
<sequence>MKEIKLDNGITMPILGFGLFQITDLGIAERVVEDAIRSGYRLIDTAASYGNEEAVGKAVKNSGINRQDLFITTKLWVSDTGYEATKRAIKTSLKKLQLSYLDLYLVHQPYGDVYGSWRAMEEAYRAGTIRAIGVSNFTSDRVLDLSLYNDVLPAVDQIETNLWMQETNEVSFLKNHHIQPEAWAPFAEGKHQVFTNPLLSKIAAKHHKTSGQVILRWLIQRGIVVIPKSVHHERIIENSKIFDFELSHEEMDQIRTLDRNESQFFDHRDPAAVQNIHDLIRHVD</sequence>
<dbReference type="InterPro" id="IPR023210">
    <property type="entry name" value="NADP_OxRdtase_dom"/>
</dbReference>
<evidence type="ECO:0000256" key="5">
    <source>
        <dbReference type="PIRSR" id="PIRSR000097-2"/>
    </source>
</evidence>
<evidence type="ECO:0000256" key="1">
    <source>
        <dbReference type="ARBA" id="ARBA00007905"/>
    </source>
</evidence>
<keyword evidence="2" id="KW-0521">NADP</keyword>
<evidence type="ECO:0000256" key="6">
    <source>
        <dbReference type="PIRSR" id="PIRSR000097-3"/>
    </source>
</evidence>
<feature type="site" description="Lowers pKa of active site Tyr" evidence="6">
    <location>
        <position position="74"/>
    </location>
</feature>
<dbReference type="FunFam" id="3.20.20.100:FF:000015">
    <property type="entry name" value="Oxidoreductase, aldo/keto reductase family"/>
    <property type="match status" value="1"/>
</dbReference>
<evidence type="ECO:0000256" key="3">
    <source>
        <dbReference type="ARBA" id="ARBA00023002"/>
    </source>
</evidence>
<evidence type="ECO:0000313" key="9">
    <source>
        <dbReference type="Proteomes" id="UP000033533"/>
    </source>
</evidence>
<evidence type="ECO:0000259" key="7">
    <source>
        <dbReference type="Pfam" id="PF00248"/>
    </source>
</evidence>
<dbReference type="PANTHER" id="PTHR43827:SF3">
    <property type="entry name" value="NADP-DEPENDENT OXIDOREDUCTASE DOMAIN-CONTAINING PROTEIN"/>
    <property type="match status" value="1"/>
</dbReference>
<dbReference type="CDD" id="cd19133">
    <property type="entry name" value="AKR_AKR5F1"/>
    <property type="match status" value="1"/>
</dbReference>
<dbReference type="PRINTS" id="PR00069">
    <property type="entry name" value="ALDKETRDTASE"/>
</dbReference>
<dbReference type="Gene3D" id="3.20.20.100">
    <property type="entry name" value="NADP-dependent oxidoreductase domain"/>
    <property type="match status" value="1"/>
</dbReference>
<dbReference type="InterPro" id="IPR018170">
    <property type="entry name" value="Aldo/ket_reductase_CS"/>
</dbReference>
<accession>A0A0F4LCM6</accession>